<dbReference type="Proteomes" id="UP001164250">
    <property type="component" value="Chromosome 10"/>
</dbReference>
<sequence>MFDLTSVQDFEAFVHPVMMHVDCMVFNRNDGGEGACCKTKLASPSSFPIAQFLSFLNGSDFVFAQFVDFLADQISISTLLKLMKKFICGLNTYIC</sequence>
<accession>A0ACC1AI82</accession>
<organism evidence="1 2">
    <name type="scientific">Pistacia atlantica</name>
    <dbReference type="NCBI Taxonomy" id="434234"/>
    <lineage>
        <taxon>Eukaryota</taxon>
        <taxon>Viridiplantae</taxon>
        <taxon>Streptophyta</taxon>
        <taxon>Embryophyta</taxon>
        <taxon>Tracheophyta</taxon>
        <taxon>Spermatophyta</taxon>
        <taxon>Magnoliopsida</taxon>
        <taxon>eudicotyledons</taxon>
        <taxon>Gunneridae</taxon>
        <taxon>Pentapetalae</taxon>
        <taxon>rosids</taxon>
        <taxon>malvids</taxon>
        <taxon>Sapindales</taxon>
        <taxon>Anacardiaceae</taxon>
        <taxon>Pistacia</taxon>
    </lineage>
</organism>
<evidence type="ECO:0000313" key="2">
    <source>
        <dbReference type="Proteomes" id="UP001164250"/>
    </source>
</evidence>
<keyword evidence="2" id="KW-1185">Reference proteome</keyword>
<gene>
    <name evidence="1" type="ORF">Patl1_07225</name>
</gene>
<evidence type="ECO:0000313" key="1">
    <source>
        <dbReference type="EMBL" id="KAJ0086291.1"/>
    </source>
</evidence>
<name>A0ACC1AI82_9ROSI</name>
<reference evidence="2" key="1">
    <citation type="journal article" date="2023" name="G3 (Bethesda)">
        <title>Genome assembly and association tests identify interacting loci associated with vigor, precocity, and sex in interspecific pistachio rootstocks.</title>
        <authorList>
            <person name="Palmer W."/>
            <person name="Jacygrad E."/>
            <person name="Sagayaradj S."/>
            <person name="Cavanaugh K."/>
            <person name="Han R."/>
            <person name="Bertier L."/>
            <person name="Beede B."/>
            <person name="Kafkas S."/>
            <person name="Golino D."/>
            <person name="Preece J."/>
            <person name="Michelmore R."/>
        </authorList>
    </citation>
    <scope>NUCLEOTIDE SEQUENCE [LARGE SCALE GENOMIC DNA]</scope>
</reference>
<proteinExistence type="predicted"/>
<protein>
    <submittedName>
        <fullName evidence="1">Uncharacterized protein</fullName>
    </submittedName>
</protein>
<dbReference type="EMBL" id="CM047906">
    <property type="protein sequence ID" value="KAJ0086291.1"/>
    <property type="molecule type" value="Genomic_DNA"/>
</dbReference>
<comment type="caution">
    <text evidence="1">The sequence shown here is derived from an EMBL/GenBank/DDBJ whole genome shotgun (WGS) entry which is preliminary data.</text>
</comment>